<reference evidence="1" key="1">
    <citation type="submission" date="2021-03" db="EMBL/GenBank/DDBJ databases">
        <authorList>
            <consortium name="DOE Joint Genome Institute"/>
            <person name="Ahrendt S."/>
            <person name="Looney B.P."/>
            <person name="Miyauchi S."/>
            <person name="Morin E."/>
            <person name="Drula E."/>
            <person name="Courty P.E."/>
            <person name="Chicoki N."/>
            <person name="Fauchery L."/>
            <person name="Kohler A."/>
            <person name="Kuo A."/>
            <person name="Labutti K."/>
            <person name="Pangilinan J."/>
            <person name="Lipzen A."/>
            <person name="Riley R."/>
            <person name="Andreopoulos W."/>
            <person name="He G."/>
            <person name="Johnson J."/>
            <person name="Barry K.W."/>
            <person name="Grigoriev I.V."/>
            <person name="Nagy L."/>
            <person name="Hibbett D."/>
            <person name="Henrissat B."/>
            <person name="Matheny P.B."/>
            <person name="Labbe J."/>
            <person name="Martin F."/>
        </authorList>
    </citation>
    <scope>NUCLEOTIDE SEQUENCE</scope>
    <source>
        <strain evidence="1">HHB10654</strain>
    </source>
</reference>
<gene>
    <name evidence="1" type="ORF">BV25DRAFT_1806709</name>
</gene>
<reference evidence="1" key="2">
    <citation type="journal article" date="2022" name="New Phytol.">
        <title>Evolutionary transition to the ectomycorrhizal habit in the genomes of a hyperdiverse lineage of mushroom-forming fungi.</title>
        <authorList>
            <person name="Looney B."/>
            <person name="Miyauchi S."/>
            <person name="Morin E."/>
            <person name="Drula E."/>
            <person name="Courty P.E."/>
            <person name="Kohler A."/>
            <person name="Kuo A."/>
            <person name="LaButti K."/>
            <person name="Pangilinan J."/>
            <person name="Lipzen A."/>
            <person name="Riley R."/>
            <person name="Andreopoulos W."/>
            <person name="He G."/>
            <person name="Johnson J."/>
            <person name="Nolan M."/>
            <person name="Tritt A."/>
            <person name="Barry K.W."/>
            <person name="Grigoriev I.V."/>
            <person name="Nagy L.G."/>
            <person name="Hibbett D."/>
            <person name="Henrissat B."/>
            <person name="Matheny P.B."/>
            <person name="Labbe J."/>
            <person name="Martin F.M."/>
        </authorList>
    </citation>
    <scope>NUCLEOTIDE SEQUENCE</scope>
    <source>
        <strain evidence="1">HHB10654</strain>
    </source>
</reference>
<feature type="non-terminal residue" evidence="1">
    <location>
        <position position="1"/>
    </location>
</feature>
<accession>A0ACB8SXC9</accession>
<protein>
    <submittedName>
        <fullName evidence="1">Uncharacterized protein</fullName>
    </submittedName>
</protein>
<keyword evidence="2" id="KW-1185">Reference proteome</keyword>
<comment type="caution">
    <text evidence="1">The sequence shown here is derived from an EMBL/GenBank/DDBJ whole genome shotgun (WGS) entry which is preliminary data.</text>
</comment>
<sequence>SDGGSALRNVQAREGAQKGSGTRGPKNTTLQHWHTPKPTVEPGLGKRWAFKCKYCDQVRTFPRSVDTPTFEDEPKRPPLGNLASHSKKHEDEIRVAAEKGCESEPVTAPIKTGYSLASAELMKGYLEEGALNPALEPTKRGFLRIFAAWLIEEDLPFTTGEAPGLDRLFKYLRIRFELPSDTAVSVILHFLALTMDNAITNDVLARILAKLLMKRYGVPFHPENGQIRCLAHVVNLVVQKILSTALEADDPDIDDYYIRLNKHLPFHYDPESDEDLQALEEAVTAEGKADQETQDDFELAEEDEIEDTNAYSTMSALEKVSHRLARGTINDTLTPLVPRSATSSLPQDC</sequence>
<dbReference type="EMBL" id="MU277216">
    <property type="protein sequence ID" value="KAI0060903.1"/>
    <property type="molecule type" value="Genomic_DNA"/>
</dbReference>
<organism evidence="1 2">
    <name type="scientific">Artomyces pyxidatus</name>
    <dbReference type="NCBI Taxonomy" id="48021"/>
    <lineage>
        <taxon>Eukaryota</taxon>
        <taxon>Fungi</taxon>
        <taxon>Dikarya</taxon>
        <taxon>Basidiomycota</taxon>
        <taxon>Agaricomycotina</taxon>
        <taxon>Agaricomycetes</taxon>
        <taxon>Russulales</taxon>
        <taxon>Auriscalpiaceae</taxon>
        <taxon>Artomyces</taxon>
    </lineage>
</organism>
<evidence type="ECO:0000313" key="1">
    <source>
        <dbReference type="EMBL" id="KAI0060903.1"/>
    </source>
</evidence>
<proteinExistence type="predicted"/>
<name>A0ACB8SXC9_9AGAM</name>
<evidence type="ECO:0000313" key="2">
    <source>
        <dbReference type="Proteomes" id="UP000814140"/>
    </source>
</evidence>
<dbReference type="Proteomes" id="UP000814140">
    <property type="component" value="Unassembled WGS sequence"/>
</dbReference>